<dbReference type="PANTHER" id="PTHR46268">
    <property type="entry name" value="STRESS RESPONSE PROTEIN NHAX"/>
    <property type="match status" value="1"/>
</dbReference>
<accession>A0A9X2L3T6</accession>
<dbReference type="PRINTS" id="PR01438">
    <property type="entry name" value="UNVRSLSTRESS"/>
</dbReference>
<dbReference type="AlphaFoldDB" id="A0A9X2L3T6"/>
<dbReference type="CDD" id="cd00293">
    <property type="entry name" value="USP-like"/>
    <property type="match status" value="2"/>
</dbReference>
<feature type="domain" description="UspA" evidence="2">
    <location>
        <begin position="3"/>
        <end position="147"/>
    </location>
</feature>
<evidence type="ECO:0000256" key="1">
    <source>
        <dbReference type="ARBA" id="ARBA00008791"/>
    </source>
</evidence>
<evidence type="ECO:0000259" key="2">
    <source>
        <dbReference type="Pfam" id="PF00582"/>
    </source>
</evidence>
<dbReference type="Proteomes" id="UP001139125">
    <property type="component" value="Unassembled WGS sequence"/>
</dbReference>
<proteinExistence type="inferred from homology"/>
<dbReference type="InterPro" id="IPR006016">
    <property type="entry name" value="UspA"/>
</dbReference>
<gene>
    <name evidence="3" type="ORF">NM125_09740</name>
</gene>
<dbReference type="InterPro" id="IPR006015">
    <property type="entry name" value="Universal_stress_UspA"/>
</dbReference>
<name>A0A9X2L3T6_9BACT</name>
<evidence type="ECO:0000313" key="4">
    <source>
        <dbReference type="Proteomes" id="UP001139125"/>
    </source>
</evidence>
<dbReference type="InterPro" id="IPR014729">
    <property type="entry name" value="Rossmann-like_a/b/a_fold"/>
</dbReference>
<reference evidence="3" key="1">
    <citation type="submission" date="2022-06" db="EMBL/GenBank/DDBJ databases">
        <title>Gracilimonas sp. CAU 1638 isolated from sea sediment.</title>
        <authorList>
            <person name="Kim W."/>
        </authorList>
    </citation>
    <scope>NUCLEOTIDE SEQUENCE</scope>
    <source>
        <strain evidence="3">CAU 1638</strain>
    </source>
</reference>
<comment type="similarity">
    <text evidence="1">Belongs to the universal stress protein A family.</text>
</comment>
<dbReference type="Gene3D" id="3.40.50.620">
    <property type="entry name" value="HUPs"/>
    <property type="match status" value="2"/>
</dbReference>
<evidence type="ECO:0000313" key="3">
    <source>
        <dbReference type="EMBL" id="MCP9291855.1"/>
    </source>
</evidence>
<keyword evidence="4" id="KW-1185">Reference proteome</keyword>
<dbReference type="RefSeq" id="WP_255134717.1">
    <property type="nucleotide sequence ID" value="NZ_JANDBC010000001.1"/>
</dbReference>
<dbReference type="PANTHER" id="PTHR46268:SF6">
    <property type="entry name" value="UNIVERSAL STRESS PROTEIN UP12"/>
    <property type="match status" value="1"/>
</dbReference>
<dbReference type="SUPFAM" id="SSF52402">
    <property type="entry name" value="Adenine nucleotide alpha hydrolases-like"/>
    <property type="match status" value="2"/>
</dbReference>
<feature type="domain" description="UspA" evidence="2">
    <location>
        <begin position="158"/>
        <end position="316"/>
    </location>
</feature>
<organism evidence="3 4">
    <name type="scientific">Gracilimonas sediminicola</name>
    <dbReference type="NCBI Taxonomy" id="2952158"/>
    <lineage>
        <taxon>Bacteria</taxon>
        <taxon>Pseudomonadati</taxon>
        <taxon>Balneolota</taxon>
        <taxon>Balneolia</taxon>
        <taxon>Balneolales</taxon>
        <taxon>Balneolaceae</taxon>
        <taxon>Gracilimonas</taxon>
    </lineage>
</organism>
<dbReference type="Pfam" id="PF00582">
    <property type="entry name" value="Usp"/>
    <property type="match status" value="2"/>
</dbReference>
<dbReference type="EMBL" id="JANDBC010000001">
    <property type="protein sequence ID" value="MCP9291855.1"/>
    <property type="molecule type" value="Genomic_DNA"/>
</dbReference>
<sequence length="326" mass="36671">MNVKRVLIPTDLSEKSNAALKSADLFIDKFDCTVDLMHVIPLSKYLGDSFDKIGVPLSMDKDIYPKLIENQRKELSAFANEHIKKKDKRGEYIVNIDRKPSDSILRQIEKGNYDLVIMSAKGDHFADFFHGSATDKVIRRSKTPVLTLSQKMLSDHINTIVVPCDFSNHSLAAIPLAFDVAQKFGAKLELLNVIEMYAHDVHGIEPTTIGVDEEAVYGGLKGRLNSFFDDYEEYNFSVEDGEGDFQDALVHHENGEENRIGFKTIILKSIAAHHEIIEYANENADLVVMSTHGRTGLSRMLLGSTTEQVIQHLEKPQITIKPELKE</sequence>
<comment type="caution">
    <text evidence="3">The sequence shown here is derived from an EMBL/GenBank/DDBJ whole genome shotgun (WGS) entry which is preliminary data.</text>
</comment>
<protein>
    <submittedName>
        <fullName evidence="3">Universal stress protein</fullName>
    </submittedName>
</protein>